<dbReference type="Proteomes" id="UP000695022">
    <property type="component" value="Unplaced"/>
</dbReference>
<gene>
    <name evidence="2" type="primary">LOC106816724</name>
</gene>
<evidence type="ECO:0000313" key="2">
    <source>
        <dbReference type="RefSeq" id="XP_014676827.1"/>
    </source>
</evidence>
<dbReference type="GeneID" id="106816724"/>
<keyword evidence="1" id="KW-1185">Reference proteome</keyword>
<reference evidence="2" key="1">
    <citation type="submission" date="2025-08" db="UniProtKB">
        <authorList>
            <consortium name="RefSeq"/>
        </authorList>
    </citation>
    <scope>IDENTIFICATION</scope>
</reference>
<proteinExistence type="predicted"/>
<dbReference type="PANTHER" id="PTHR47331:SF1">
    <property type="entry name" value="GAG-LIKE PROTEIN"/>
    <property type="match status" value="1"/>
</dbReference>
<evidence type="ECO:0000313" key="1">
    <source>
        <dbReference type="Proteomes" id="UP000695022"/>
    </source>
</evidence>
<protein>
    <submittedName>
        <fullName evidence="2">Uncharacterized protein LOC106816724</fullName>
    </submittedName>
</protein>
<accession>A0ABM1EXA6</accession>
<organism evidence="1 2">
    <name type="scientific">Priapulus caudatus</name>
    <name type="common">Priapulid worm</name>
    <dbReference type="NCBI Taxonomy" id="37621"/>
    <lineage>
        <taxon>Eukaryota</taxon>
        <taxon>Metazoa</taxon>
        <taxon>Ecdysozoa</taxon>
        <taxon>Scalidophora</taxon>
        <taxon>Priapulida</taxon>
        <taxon>Priapulimorpha</taxon>
        <taxon>Priapulimorphida</taxon>
        <taxon>Priapulidae</taxon>
        <taxon>Priapulus</taxon>
    </lineage>
</organism>
<dbReference type="RefSeq" id="XP_014676827.1">
    <property type="nucleotide sequence ID" value="XM_014821341.1"/>
</dbReference>
<dbReference type="PANTHER" id="PTHR47331">
    <property type="entry name" value="PHD-TYPE DOMAIN-CONTAINING PROTEIN"/>
    <property type="match status" value="1"/>
</dbReference>
<name>A0ABM1EXA6_PRICU</name>
<sequence length="148" mass="17113">MEVPLLRSTFWTDSRITLAYIQNDAKRFKTFVTNRVSLIRQHSDPDQWRHVKGKENPADVLSRGCSAESVPQSWFCGPSFLREYKSTWPPDDMRTSIDLMETDAEVKRDVSVAVASTANAVWHAMEALIEHYSSFYKLKKALSWLMRV</sequence>